<proteinExistence type="predicted"/>
<evidence type="ECO:0000259" key="1">
    <source>
        <dbReference type="Pfam" id="PF19266"/>
    </source>
</evidence>
<protein>
    <recommendedName>
        <fullName evidence="1">Contractile injection system tube protein N-terminal domain-containing protein</fullName>
    </recommendedName>
</protein>
<evidence type="ECO:0000313" key="2">
    <source>
        <dbReference type="EMBL" id="MEY6433756.1"/>
    </source>
</evidence>
<gene>
    <name evidence="2" type="ORF">ABC977_15230</name>
</gene>
<feature type="domain" description="Contractile injection system tube protein N-terminal" evidence="1">
    <location>
        <begin position="11"/>
        <end position="148"/>
    </location>
</feature>
<dbReference type="EMBL" id="JBDKXB010000027">
    <property type="protein sequence ID" value="MEY6433756.1"/>
    <property type="molecule type" value="Genomic_DNA"/>
</dbReference>
<organism evidence="2 3">
    <name type="scientific">Thioalkalicoccus limnaeus</name>
    <dbReference type="NCBI Taxonomy" id="120681"/>
    <lineage>
        <taxon>Bacteria</taxon>
        <taxon>Pseudomonadati</taxon>
        <taxon>Pseudomonadota</taxon>
        <taxon>Gammaproteobacteria</taxon>
        <taxon>Chromatiales</taxon>
        <taxon>Chromatiaceae</taxon>
        <taxon>Thioalkalicoccus</taxon>
    </lineage>
</organism>
<dbReference type="RefSeq" id="WP_369668143.1">
    <property type="nucleotide sequence ID" value="NZ_JBDKXB010000027.1"/>
</dbReference>
<dbReference type="Proteomes" id="UP001564408">
    <property type="component" value="Unassembled WGS sequence"/>
</dbReference>
<reference evidence="2 3" key="1">
    <citation type="submission" date="2024-05" db="EMBL/GenBank/DDBJ databases">
        <title>Genome Sequence and Characterization of the New Strain Purple Sulfur Bacterium of Genus Thioalkalicoccus.</title>
        <authorList>
            <person name="Bryantseva I.A."/>
            <person name="Kyndt J.A."/>
            <person name="Imhoff J.F."/>
        </authorList>
    </citation>
    <scope>NUCLEOTIDE SEQUENCE [LARGE SCALE GENOMIC DNA]</scope>
    <source>
        <strain evidence="2 3">Um2</strain>
    </source>
</reference>
<dbReference type="Pfam" id="PF19266">
    <property type="entry name" value="CIS_tube"/>
    <property type="match status" value="1"/>
</dbReference>
<comment type="caution">
    <text evidence="2">The sequence shown here is derived from an EMBL/GenBank/DDBJ whole genome shotgun (WGS) entry which is preliminary data.</text>
</comment>
<keyword evidence="3" id="KW-1185">Reference proteome</keyword>
<dbReference type="InterPro" id="IPR045361">
    <property type="entry name" value="CIS_tube_prot_N"/>
</dbReference>
<accession>A0ABV4BGU3</accession>
<sequence>MERVAFVIERTAERIGCLLNPESLELRRRAGLVPAATTGGLLGGQDLADDPPLFTGGGTTELTLNLLFDVSLAGSTLVSEDVRDLTNPLWQLAENSHGQPGDRRPPVVRFVWGKAWNWPAVVTAVAERLEDFTAEGTPRRSWLRLRLLRVAEPLTDDVPEPVITPPIPPADWLVGAPPALGDTTAIHEVLGSHVTLDQITTAGGERLDQLAYRYYGDPSLWRLLAWANGLLDPLRLAGGEVLSIPAAQDFEEAS</sequence>
<evidence type="ECO:0000313" key="3">
    <source>
        <dbReference type="Proteomes" id="UP001564408"/>
    </source>
</evidence>
<name>A0ABV4BGU3_9GAMM</name>